<evidence type="ECO:0008006" key="10">
    <source>
        <dbReference type="Google" id="ProtNLM"/>
    </source>
</evidence>
<dbReference type="InterPro" id="IPR038770">
    <property type="entry name" value="Na+/solute_symporter_sf"/>
</dbReference>
<dbReference type="GO" id="GO:0098662">
    <property type="term" value="P:inorganic cation transmembrane transport"/>
    <property type="evidence" value="ECO:0007669"/>
    <property type="project" value="TreeGrafter"/>
</dbReference>
<dbReference type="Proteomes" id="UP001177140">
    <property type="component" value="Unassembled WGS sequence"/>
</dbReference>
<reference evidence="8" key="1">
    <citation type="submission" date="2022-03" db="EMBL/GenBank/DDBJ databases">
        <title>A functionally conserved STORR gene fusion in Papaver species that diverged 16.8 million years ago.</title>
        <authorList>
            <person name="Catania T."/>
        </authorList>
    </citation>
    <scope>NUCLEOTIDE SEQUENCE</scope>
    <source>
        <strain evidence="8">S-191538</strain>
    </source>
</reference>
<dbReference type="GO" id="GO:0016020">
    <property type="term" value="C:membrane"/>
    <property type="evidence" value="ECO:0007669"/>
    <property type="project" value="UniProtKB-SubCell"/>
</dbReference>
<accession>A0AA42ASV9</accession>
<evidence type="ECO:0000259" key="7">
    <source>
        <dbReference type="Pfam" id="PF23259"/>
    </source>
</evidence>
<feature type="transmembrane region" description="Helical" evidence="5">
    <location>
        <begin position="86"/>
        <end position="113"/>
    </location>
</feature>
<organism evidence="8 9">
    <name type="scientific">Papaver nudicaule</name>
    <name type="common">Iceland poppy</name>
    <dbReference type="NCBI Taxonomy" id="74823"/>
    <lineage>
        <taxon>Eukaryota</taxon>
        <taxon>Viridiplantae</taxon>
        <taxon>Streptophyta</taxon>
        <taxon>Embryophyta</taxon>
        <taxon>Tracheophyta</taxon>
        <taxon>Spermatophyta</taxon>
        <taxon>Magnoliopsida</taxon>
        <taxon>Ranunculales</taxon>
        <taxon>Papaveraceae</taxon>
        <taxon>Papaveroideae</taxon>
        <taxon>Papaver</taxon>
    </lineage>
</organism>
<dbReference type="Gene3D" id="1.20.1530.20">
    <property type="match status" value="1"/>
</dbReference>
<keyword evidence="4" id="KW-0406">Ion transport</keyword>
<protein>
    <recommendedName>
        <fullName evidence="10">Cation/H+ exchanger domain-containing protein</fullName>
    </recommendedName>
</protein>
<comment type="caution">
    <text evidence="8">The sequence shown here is derived from an EMBL/GenBank/DDBJ whole genome shotgun (WGS) entry which is preliminary data.</text>
</comment>
<keyword evidence="5" id="KW-0812">Transmembrane</keyword>
<feature type="transmembrane region" description="Helical" evidence="5">
    <location>
        <begin position="58"/>
        <end position="79"/>
    </location>
</feature>
<dbReference type="PANTHER" id="PTHR32468:SF26">
    <property type="entry name" value="CATION_H(+) ANTIPORTER 15"/>
    <property type="match status" value="1"/>
</dbReference>
<evidence type="ECO:0000256" key="5">
    <source>
        <dbReference type="SAM" id="Phobius"/>
    </source>
</evidence>
<sequence length="476" mass="53448">MPLHMGIVGLKIRLENIDAEHIKFVWRAVLVIIGCTFGKIVGVFIPAIFLGVSIQDSFLLGLIMNLKGIIEVATLNVWIDSQGSKIFYLANTIMTLGMVIIVAVITPIVKYLYDPSAKYLTYKKRSILQSKENKADFRVLVCVHTQDDVPNTIRLLEASNPTKFSPLTVYILHLVELVGRASPLLIAHPRNRITTSSNTSKFERIINAFQKMEDRYHNLVTVQAFTTISPYASMHNDICTMSVDKRTSLIIFPFYRQDVITLRDDQARPNISNRAIKSLLQNLLRSSPCSVGILIDAGNYQAPSACFLPDMSYRVVVLFVGGPDDREALAFAMNMIHHPSVFVSLIRFYGPEILSSDGVINYYNESITIDVERNKFLDDELVDHFRINTMHDETLTYKEVEVKDGAETIWAVRSLHQDFDLMVVGRQQITDSKIISGLDTDWAECGEVGALGDLVSSPDYGAEGSILIVHQRQDIS</sequence>
<dbReference type="GO" id="GO:0012505">
    <property type="term" value="C:endomembrane system"/>
    <property type="evidence" value="ECO:0007669"/>
    <property type="project" value="TreeGrafter"/>
</dbReference>
<name>A0AA42ASV9_PAPNU</name>
<proteinExistence type="predicted"/>
<evidence type="ECO:0000313" key="9">
    <source>
        <dbReference type="Proteomes" id="UP001177140"/>
    </source>
</evidence>
<keyword evidence="3" id="KW-0630">Potassium</keyword>
<dbReference type="GO" id="GO:0006885">
    <property type="term" value="P:regulation of pH"/>
    <property type="evidence" value="ECO:0007669"/>
    <property type="project" value="TreeGrafter"/>
</dbReference>
<dbReference type="Pfam" id="PF23259">
    <property type="entry name" value="CHX17_C"/>
    <property type="match status" value="1"/>
</dbReference>
<evidence type="ECO:0000256" key="3">
    <source>
        <dbReference type="ARBA" id="ARBA00022958"/>
    </source>
</evidence>
<keyword evidence="2" id="KW-0633">Potassium transport</keyword>
<gene>
    <name evidence="8" type="ORF">MKW94_006464</name>
</gene>
<dbReference type="GO" id="GO:0006813">
    <property type="term" value="P:potassium ion transport"/>
    <property type="evidence" value="ECO:0007669"/>
    <property type="project" value="UniProtKB-KW"/>
</dbReference>
<keyword evidence="1" id="KW-0813">Transport</keyword>
<dbReference type="Pfam" id="PF23256">
    <property type="entry name" value="CHX17_2nd"/>
    <property type="match status" value="1"/>
</dbReference>
<dbReference type="InterPro" id="IPR057290">
    <property type="entry name" value="CHX17_C"/>
</dbReference>
<keyword evidence="5" id="KW-0472">Membrane</keyword>
<evidence type="ECO:0000256" key="4">
    <source>
        <dbReference type="ARBA" id="ARBA00023065"/>
    </source>
</evidence>
<feature type="domain" description="Cation/H(+) antiporter central" evidence="6">
    <location>
        <begin position="167"/>
        <end position="298"/>
    </location>
</feature>
<evidence type="ECO:0000256" key="1">
    <source>
        <dbReference type="ARBA" id="ARBA00022448"/>
    </source>
</evidence>
<dbReference type="AlphaFoldDB" id="A0AA42ASV9"/>
<dbReference type="PANTHER" id="PTHR32468">
    <property type="entry name" value="CATION/H + ANTIPORTER"/>
    <property type="match status" value="1"/>
</dbReference>
<keyword evidence="5" id="KW-1133">Transmembrane helix</keyword>
<keyword evidence="9" id="KW-1185">Reference proteome</keyword>
<dbReference type="EMBL" id="JAJJMA010200400">
    <property type="protein sequence ID" value="MCL7039346.1"/>
    <property type="molecule type" value="Genomic_DNA"/>
</dbReference>
<evidence type="ECO:0000256" key="2">
    <source>
        <dbReference type="ARBA" id="ARBA00022538"/>
    </source>
</evidence>
<feature type="transmembrane region" description="Helical" evidence="5">
    <location>
        <begin position="24"/>
        <end position="52"/>
    </location>
</feature>
<evidence type="ECO:0000259" key="6">
    <source>
        <dbReference type="Pfam" id="PF23256"/>
    </source>
</evidence>
<evidence type="ECO:0000313" key="8">
    <source>
        <dbReference type="EMBL" id="MCL7039346.1"/>
    </source>
</evidence>
<feature type="domain" description="Cation/H(+) antiporter C-terminal" evidence="7">
    <location>
        <begin position="313"/>
        <end position="471"/>
    </location>
</feature>
<dbReference type="InterPro" id="IPR050794">
    <property type="entry name" value="CPA2_transporter"/>
</dbReference>
<dbReference type="InterPro" id="IPR057291">
    <property type="entry name" value="CHX17_2nd"/>
</dbReference>